<sequence length="270" mass="31308">MENIRNKILKIFAGLFAILLIGGILFITNAFLGNPISAKIAEKTINQYVKENYSFLDLEVEKPIYNFKFNEYISKAKSRTSIDTKFNIYYRNGKVHHDNYESFVLKKFNTIESLSHEYTDVAKRIIAKELGYEKNNTRVMYDKTIYENGNDALQLDMKFDKSLPIDAEVNIGVDVENVTIENIAKILIDAHKAFIKNSCYFKKYGLFIENDKILVMVSEVTSDDIESGDLVSLLQSAKDYKDDTIVEEGEEKYYEERMSVYIRYKDSENN</sequence>
<keyword evidence="1" id="KW-0472">Membrane</keyword>
<keyword evidence="1" id="KW-1133">Transmembrane helix</keyword>
<name>A0A1M4YU80_9FIRM</name>
<accession>A0A1M4YU80</accession>
<dbReference type="Pfam" id="PF24911">
    <property type="entry name" value="YfjL_C"/>
    <property type="match status" value="1"/>
</dbReference>
<evidence type="ECO:0000256" key="1">
    <source>
        <dbReference type="SAM" id="Phobius"/>
    </source>
</evidence>
<evidence type="ECO:0000259" key="2">
    <source>
        <dbReference type="Pfam" id="PF24911"/>
    </source>
</evidence>
<evidence type="ECO:0000313" key="5">
    <source>
        <dbReference type="Proteomes" id="UP000184114"/>
    </source>
</evidence>
<dbReference type="Proteomes" id="UP000184114">
    <property type="component" value="Unassembled WGS sequence"/>
</dbReference>
<dbReference type="STRING" id="1123404.SAMN02745784_02764"/>
<reference evidence="5" key="1">
    <citation type="submission" date="2016-11" db="EMBL/GenBank/DDBJ databases">
        <authorList>
            <person name="Varghese N."/>
            <person name="Submissions S."/>
        </authorList>
    </citation>
    <scope>NUCLEOTIDE SEQUENCE [LARGE SCALE GENOMIC DNA]</scope>
    <source>
        <strain evidence="5">DSM 18095</strain>
    </source>
</reference>
<keyword evidence="1" id="KW-0812">Transmembrane</keyword>
<feature type="transmembrane region" description="Helical" evidence="1">
    <location>
        <begin position="12"/>
        <end position="32"/>
    </location>
</feature>
<gene>
    <name evidence="4" type="ORF">SAMN02745784_02764</name>
</gene>
<dbReference type="AlphaFoldDB" id="A0A1M4YU80"/>
<feature type="domain" description="YfjL-like N-terminal" evidence="3">
    <location>
        <begin position="9"/>
        <end position="99"/>
    </location>
</feature>
<organism evidence="4 5">
    <name type="scientific">Tissierella praeacuta DSM 18095</name>
    <dbReference type="NCBI Taxonomy" id="1123404"/>
    <lineage>
        <taxon>Bacteria</taxon>
        <taxon>Bacillati</taxon>
        <taxon>Bacillota</taxon>
        <taxon>Tissierellia</taxon>
        <taxon>Tissierellales</taxon>
        <taxon>Tissierellaceae</taxon>
        <taxon>Tissierella</taxon>
    </lineage>
</organism>
<dbReference type="GeneID" id="90994686"/>
<evidence type="ECO:0000259" key="3">
    <source>
        <dbReference type="Pfam" id="PF25425"/>
    </source>
</evidence>
<dbReference type="Pfam" id="PF25425">
    <property type="entry name" value="YfjL_N"/>
    <property type="match status" value="1"/>
</dbReference>
<proteinExistence type="predicted"/>
<protein>
    <submittedName>
        <fullName evidence="4">Uncharacterized protein</fullName>
    </submittedName>
</protein>
<dbReference type="EMBL" id="FQTY01000019">
    <property type="protein sequence ID" value="SHF09117.1"/>
    <property type="molecule type" value="Genomic_DNA"/>
</dbReference>
<feature type="domain" description="YfjL-like C-terminal" evidence="2">
    <location>
        <begin position="117"/>
        <end position="230"/>
    </location>
</feature>
<dbReference type="RefSeq" id="WP_072977324.1">
    <property type="nucleotide sequence ID" value="NZ_FQTY01000019.1"/>
</dbReference>
<evidence type="ECO:0000313" key="4">
    <source>
        <dbReference type="EMBL" id="SHF09117.1"/>
    </source>
</evidence>
<dbReference type="InterPro" id="IPR057359">
    <property type="entry name" value="YfjL_N"/>
</dbReference>
<dbReference type="InterPro" id="IPR056905">
    <property type="entry name" value="YfjL_C"/>
</dbReference>
<keyword evidence="5" id="KW-1185">Reference proteome</keyword>